<sequence>MLKTRHRTAEFGQADVLSHLIPPRPTQREDIVIAKIVQDILAVQSAAVKALPVTKKTTEEESRKDEKLSYRCSRHGQASLKDKSTAGRL</sequence>
<organism evidence="2 3">
    <name type="scientific">Necator americanus</name>
    <name type="common">Human hookworm</name>
    <dbReference type="NCBI Taxonomy" id="51031"/>
    <lineage>
        <taxon>Eukaryota</taxon>
        <taxon>Metazoa</taxon>
        <taxon>Ecdysozoa</taxon>
        <taxon>Nematoda</taxon>
        <taxon>Chromadorea</taxon>
        <taxon>Rhabditida</taxon>
        <taxon>Rhabditina</taxon>
        <taxon>Rhabditomorpha</taxon>
        <taxon>Strongyloidea</taxon>
        <taxon>Ancylostomatidae</taxon>
        <taxon>Bunostominae</taxon>
        <taxon>Necator</taxon>
    </lineage>
</organism>
<protein>
    <submittedName>
        <fullName evidence="2">Uncharacterized protein</fullName>
    </submittedName>
</protein>
<reference evidence="2 3" key="1">
    <citation type="submission" date="2023-08" db="EMBL/GenBank/DDBJ databases">
        <title>A Necator americanus chromosomal reference genome.</title>
        <authorList>
            <person name="Ilik V."/>
            <person name="Petrzelkova K.J."/>
            <person name="Pardy F."/>
            <person name="Fuh T."/>
            <person name="Niatou-Singa F.S."/>
            <person name="Gouil Q."/>
            <person name="Baker L."/>
            <person name="Ritchie M.E."/>
            <person name="Jex A.R."/>
            <person name="Gazzola D."/>
            <person name="Li H."/>
            <person name="Toshio Fujiwara R."/>
            <person name="Zhan B."/>
            <person name="Aroian R.V."/>
            <person name="Pafco B."/>
            <person name="Schwarz E.M."/>
        </authorList>
    </citation>
    <scope>NUCLEOTIDE SEQUENCE [LARGE SCALE GENOMIC DNA]</scope>
    <source>
        <strain evidence="2 3">Aroian</strain>
        <tissue evidence="2">Whole animal</tissue>
    </source>
</reference>
<accession>A0ABR1E7Y0</accession>
<keyword evidence="3" id="KW-1185">Reference proteome</keyword>
<feature type="region of interest" description="Disordered" evidence="1">
    <location>
        <begin position="53"/>
        <end position="89"/>
    </location>
</feature>
<dbReference type="EMBL" id="JAVFWL010000005">
    <property type="protein sequence ID" value="KAK6758131.1"/>
    <property type="molecule type" value="Genomic_DNA"/>
</dbReference>
<feature type="compositionally biased region" description="Basic and acidic residues" evidence="1">
    <location>
        <begin position="80"/>
        <end position="89"/>
    </location>
</feature>
<evidence type="ECO:0000313" key="3">
    <source>
        <dbReference type="Proteomes" id="UP001303046"/>
    </source>
</evidence>
<feature type="compositionally biased region" description="Basic and acidic residues" evidence="1">
    <location>
        <begin position="56"/>
        <end position="69"/>
    </location>
</feature>
<comment type="caution">
    <text evidence="2">The sequence shown here is derived from an EMBL/GenBank/DDBJ whole genome shotgun (WGS) entry which is preliminary data.</text>
</comment>
<dbReference type="Proteomes" id="UP001303046">
    <property type="component" value="Unassembled WGS sequence"/>
</dbReference>
<evidence type="ECO:0000313" key="2">
    <source>
        <dbReference type="EMBL" id="KAK6758131.1"/>
    </source>
</evidence>
<proteinExistence type="predicted"/>
<gene>
    <name evidence="2" type="primary">Necator_chrV.g20551</name>
    <name evidence="2" type="ORF">RB195_015758</name>
</gene>
<evidence type="ECO:0000256" key="1">
    <source>
        <dbReference type="SAM" id="MobiDB-lite"/>
    </source>
</evidence>
<name>A0ABR1E7Y0_NECAM</name>